<dbReference type="EMBL" id="VSSQ01083163">
    <property type="protein sequence ID" value="MPN31586.1"/>
    <property type="molecule type" value="Genomic_DNA"/>
</dbReference>
<accession>A0A645GZB9</accession>
<comment type="caution">
    <text evidence="1">The sequence shown here is derived from an EMBL/GenBank/DDBJ whole genome shotgun (WGS) entry which is preliminary data.</text>
</comment>
<sequence>MVQPEFLSQRLKLAIQVFRADQAVFRMVRKEQIENRAARIDRPQRVGVNLHALRHRRTARRCEVRPPLDLDHADAAGTGPVFELETVHLHMAKGRDADIELLGSFQDRGAGLDGDRRVVDCQIDFHLREYSCLTVAQCFSTAWNLQTP</sequence>
<organism evidence="1">
    <name type="scientific">bioreactor metagenome</name>
    <dbReference type="NCBI Taxonomy" id="1076179"/>
    <lineage>
        <taxon>unclassified sequences</taxon>
        <taxon>metagenomes</taxon>
        <taxon>ecological metagenomes</taxon>
    </lineage>
</organism>
<reference evidence="1" key="1">
    <citation type="submission" date="2019-08" db="EMBL/GenBank/DDBJ databases">
        <authorList>
            <person name="Kucharzyk K."/>
            <person name="Murdoch R.W."/>
            <person name="Higgins S."/>
            <person name="Loffler F."/>
        </authorList>
    </citation>
    <scope>NUCLEOTIDE SEQUENCE</scope>
</reference>
<proteinExistence type="predicted"/>
<dbReference type="AlphaFoldDB" id="A0A645GZB9"/>
<name>A0A645GZB9_9ZZZZ</name>
<gene>
    <name evidence="1" type="ORF">SDC9_179060</name>
</gene>
<evidence type="ECO:0000313" key="1">
    <source>
        <dbReference type="EMBL" id="MPN31586.1"/>
    </source>
</evidence>
<protein>
    <submittedName>
        <fullName evidence="1">Uncharacterized protein</fullName>
    </submittedName>
</protein>